<dbReference type="SUPFAM" id="SSF54236">
    <property type="entry name" value="Ubiquitin-like"/>
    <property type="match status" value="1"/>
</dbReference>
<dbReference type="Gene3D" id="1.20.5.110">
    <property type="match status" value="1"/>
</dbReference>
<dbReference type="PANTHER" id="PTHR22738">
    <property type="entry name" value="RASSF"/>
    <property type="match status" value="1"/>
</dbReference>
<protein>
    <submittedName>
        <fullName evidence="3">(spotted green pufferfish) hypothetical protein</fullName>
    </submittedName>
</protein>
<dbReference type="SMART" id="SM00314">
    <property type="entry name" value="RA"/>
    <property type="match status" value="1"/>
</dbReference>
<comment type="caution">
    <text evidence="3">The sequence shown here is derived from an EMBL/GenBank/DDBJ whole genome shotgun (WGS) entry which is preliminary data.</text>
</comment>
<reference evidence="3" key="1">
    <citation type="journal article" date="2004" name="Nature">
        <title>Genome duplication in the teleost fish Tetraodon nigroviridis reveals the early vertebrate proto-karyotype.</title>
        <authorList>
            <person name="Jaillon O."/>
            <person name="Aury J.-M."/>
            <person name="Brunet F."/>
            <person name="Petit J.-L."/>
            <person name="Stange-Thomann N."/>
            <person name="Mauceli E."/>
            <person name="Bouneau L."/>
            <person name="Fischer C."/>
            <person name="Ozouf-Costaz C."/>
            <person name="Bernot A."/>
            <person name="Nicaud S."/>
            <person name="Jaffe D."/>
            <person name="Fisher S."/>
            <person name="Lutfalla G."/>
            <person name="Dossat C."/>
            <person name="Segurens B."/>
            <person name="Dasilva C."/>
            <person name="Salanoubat M."/>
            <person name="Levy M."/>
            <person name="Boudet N."/>
            <person name="Castellano S."/>
            <person name="Anthouard V."/>
            <person name="Jubin C."/>
            <person name="Castelli V."/>
            <person name="Katinka M."/>
            <person name="Vacherie B."/>
            <person name="Biemont C."/>
            <person name="Skalli Z."/>
            <person name="Cattolico L."/>
            <person name="Poulain J."/>
            <person name="De Berardinis V."/>
            <person name="Cruaud C."/>
            <person name="Duprat S."/>
            <person name="Brottier P."/>
            <person name="Coutanceau J.-P."/>
            <person name="Gouzy J."/>
            <person name="Parra G."/>
            <person name="Lardier G."/>
            <person name="Chapple C."/>
            <person name="McKernan K.J."/>
            <person name="McEwan P."/>
            <person name="Bosak S."/>
            <person name="Kellis M."/>
            <person name="Volff J.-N."/>
            <person name="Guigo R."/>
            <person name="Zody M.C."/>
            <person name="Mesirov J."/>
            <person name="Lindblad-Toh K."/>
            <person name="Birren B."/>
            <person name="Nusbaum C."/>
            <person name="Kahn D."/>
            <person name="Robinson-Rechavi M."/>
            <person name="Laudet V."/>
            <person name="Schachter V."/>
            <person name="Quetier F."/>
            <person name="Saurin W."/>
            <person name="Scarpelli C."/>
            <person name="Wincker P."/>
            <person name="Lander E.S."/>
            <person name="Weissenbach J."/>
            <person name="Roest Crollius H."/>
        </authorList>
    </citation>
    <scope>NUCLEOTIDE SEQUENCE [LARGE SCALE GENOMIC DNA]</scope>
</reference>
<accession>Q4S5F2</accession>
<dbReference type="Gene3D" id="3.10.20.90">
    <property type="entry name" value="Phosphatidylinositol 3-kinase Catalytic Subunit, Chain A, domain 1"/>
    <property type="match status" value="1"/>
</dbReference>
<dbReference type="GO" id="GO:0005737">
    <property type="term" value="C:cytoplasm"/>
    <property type="evidence" value="ECO:0007669"/>
    <property type="project" value="TreeGrafter"/>
</dbReference>
<dbReference type="PROSITE" id="PS50200">
    <property type="entry name" value="RA"/>
    <property type="match status" value="1"/>
</dbReference>
<sequence>MSSGYSSLEEDSEEYFFTARTSFFKKPLGKVAETKVKPQKSFSFLKSKFVTEASQPGLESMKALLWCILGNPGQGRTQPANQRRGGLIESGTPGMSYSFPAGELRSHLLICLWMKVPRTRYLRGRRRAFRLKESSCVTFVTGRQDVEKERELRTEFSQDEVAQKVELYNAVTKDHLKMTLNDTGVYTGFIKVQMDLRRPVTVRGGQAVEEEAFYLPRGVTNTLHISSNNTVRQVIVALLNKFTVADNPAKYALYKRYRREEQVYVCKLADGEQPLFLRLLAGPDTDTLSFVLREQQTGEVMWDAFTVPELRNFLRFLNKEEDEQREAVIRRYETYRQRLQEALR</sequence>
<dbReference type="AlphaFoldDB" id="Q4S5F2"/>
<dbReference type="GO" id="GO:0007165">
    <property type="term" value="P:signal transduction"/>
    <property type="evidence" value="ECO:0007669"/>
    <property type="project" value="InterPro"/>
</dbReference>
<dbReference type="OrthoDB" id="74314at2759"/>
<gene>
    <name evidence="3" type="ORF">GSTENG00023762001</name>
</gene>
<reference evidence="3" key="2">
    <citation type="submission" date="2004-02" db="EMBL/GenBank/DDBJ databases">
        <authorList>
            <consortium name="Genoscope"/>
            <consortium name="Whitehead Institute Centre for Genome Research"/>
        </authorList>
    </citation>
    <scope>NUCLEOTIDE SEQUENCE</scope>
</reference>
<evidence type="ECO:0000313" key="3">
    <source>
        <dbReference type="EMBL" id="CAG04130.1"/>
    </source>
</evidence>
<name>Q4S5F2_TETNG</name>
<feature type="domain" description="Ras-associating" evidence="1">
    <location>
        <begin position="213"/>
        <end position="297"/>
    </location>
</feature>
<organism evidence="3">
    <name type="scientific">Tetraodon nigroviridis</name>
    <name type="common">Spotted green pufferfish</name>
    <name type="synonym">Chelonodon nigroviridis</name>
    <dbReference type="NCBI Taxonomy" id="99883"/>
    <lineage>
        <taxon>Eukaryota</taxon>
        <taxon>Metazoa</taxon>
        <taxon>Chordata</taxon>
        <taxon>Craniata</taxon>
        <taxon>Vertebrata</taxon>
        <taxon>Euteleostomi</taxon>
        <taxon>Actinopterygii</taxon>
        <taxon>Neopterygii</taxon>
        <taxon>Teleostei</taxon>
        <taxon>Neoteleostei</taxon>
        <taxon>Acanthomorphata</taxon>
        <taxon>Eupercaria</taxon>
        <taxon>Tetraodontiformes</taxon>
        <taxon>Tetradontoidea</taxon>
        <taxon>Tetraodontidae</taxon>
        <taxon>Tetraodon</taxon>
    </lineage>
</organism>
<dbReference type="PROSITE" id="PS50951">
    <property type="entry name" value="SARAH"/>
    <property type="match status" value="1"/>
</dbReference>
<dbReference type="InterPro" id="IPR000159">
    <property type="entry name" value="RA_dom"/>
</dbReference>
<evidence type="ECO:0000259" key="1">
    <source>
        <dbReference type="PROSITE" id="PS50200"/>
    </source>
</evidence>
<dbReference type="EMBL" id="CAAE01014731">
    <property type="protein sequence ID" value="CAG04130.1"/>
    <property type="molecule type" value="Genomic_DNA"/>
</dbReference>
<proteinExistence type="predicted"/>
<dbReference type="PANTHER" id="PTHR22738:SF8">
    <property type="entry name" value="RAS ASSOCIATION DOMAIN-CONTAINING PROTEIN 3"/>
    <property type="match status" value="1"/>
</dbReference>
<dbReference type="InterPro" id="IPR011524">
    <property type="entry name" value="SARAH_dom"/>
</dbReference>
<dbReference type="KEGG" id="tng:GSTEN00023762G001"/>
<evidence type="ECO:0000259" key="2">
    <source>
        <dbReference type="PROSITE" id="PS50951"/>
    </source>
</evidence>
<feature type="non-terminal residue" evidence="3">
    <location>
        <position position="1"/>
    </location>
</feature>
<dbReference type="InterPro" id="IPR033614">
    <property type="entry name" value="RASSF1-6"/>
</dbReference>
<dbReference type="Pfam" id="PF00788">
    <property type="entry name" value="RA"/>
    <property type="match status" value="1"/>
</dbReference>
<feature type="domain" description="SARAH" evidence="2">
    <location>
        <begin position="299"/>
        <end position="344"/>
    </location>
</feature>
<dbReference type="InterPro" id="IPR029071">
    <property type="entry name" value="Ubiquitin-like_domsf"/>
</dbReference>
<dbReference type="Pfam" id="PF16517">
    <property type="entry name" value="Nore1-SARAH"/>
    <property type="match status" value="1"/>
</dbReference>